<proteinExistence type="predicted"/>
<gene>
    <name evidence="2" type="ORF">IAA67_05415</name>
</gene>
<feature type="domain" description="Helix-hairpin-helix DNA-binding motif class 1" evidence="1">
    <location>
        <begin position="87"/>
        <end position="106"/>
    </location>
</feature>
<organism evidence="2 3">
    <name type="scientific">Candidatus Avoscillospira stercorigallinarum</name>
    <dbReference type="NCBI Taxonomy" id="2840708"/>
    <lineage>
        <taxon>Bacteria</taxon>
        <taxon>Bacillati</taxon>
        <taxon>Bacillota</taxon>
        <taxon>Clostridia</taxon>
        <taxon>Eubacteriales</taxon>
        <taxon>Oscillospiraceae</taxon>
        <taxon>Oscillospiraceae incertae sedis</taxon>
        <taxon>Candidatus Avoscillospira</taxon>
    </lineage>
</organism>
<protein>
    <submittedName>
        <fullName evidence="2">Helix-hairpin-helix domain-containing protein</fullName>
    </submittedName>
</protein>
<evidence type="ECO:0000259" key="1">
    <source>
        <dbReference type="SMART" id="SM00278"/>
    </source>
</evidence>
<name>A0A9D0Z5X6_9FIRM</name>
<dbReference type="PANTHER" id="PTHR21180:SF32">
    <property type="entry name" value="ENDONUCLEASE_EXONUCLEASE_PHOSPHATASE FAMILY DOMAIN-CONTAINING PROTEIN 1"/>
    <property type="match status" value="1"/>
</dbReference>
<dbReference type="Gene3D" id="1.10.150.320">
    <property type="entry name" value="Photosystem II 12 kDa extrinsic protein"/>
    <property type="match status" value="1"/>
</dbReference>
<dbReference type="SUPFAM" id="SSF47781">
    <property type="entry name" value="RuvA domain 2-like"/>
    <property type="match status" value="1"/>
</dbReference>
<evidence type="ECO:0000313" key="3">
    <source>
        <dbReference type="Proteomes" id="UP000886874"/>
    </source>
</evidence>
<comment type="caution">
    <text evidence="2">The sequence shown here is derived from an EMBL/GenBank/DDBJ whole genome shotgun (WGS) entry which is preliminary data.</text>
</comment>
<evidence type="ECO:0000313" key="2">
    <source>
        <dbReference type="EMBL" id="HIQ69749.1"/>
    </source>
</evidence>
<accession>A0A9D0Z5X6</accession>
<dbReference type="InterPro" id="IPR004509">
    <property type="entry name" value="Competence_ComEA_HhH"/>
</dbReference>
<dbReference type="NCBIfam" id="TIGR00426">
    <property type="entry name" value="competence protein ComEA helix-hairpin-helix repeat region"/>
    <property type="match status" value="1"/>
</dbReference>
<reference evidence="2" key="2">
    <citation type="journal article" date="2021" name="PeerJ">
        <title>Extensive microbial diversity within the chicken gut microbiome revealed by metagenomics and culture.</title>
        <authorList>
            <person name="Gilroy R."/>
            <person name="Ravi A."/>
            <person name="Getino M."/>
            <person name="Pursley I."/>
            <person name="Horton D.L."/>
            <person name="Alikhan N.F."/>
            <person name="Baker D."/>
            <person name="Gharbi K."/>
            <person name="Hall N."/>
            <person name="Watson M."/>
            <person name="Adriaenssens E.M."/>
            <person name="Foster-Nyarko E."/>
            <person name="Jarju S."/>
            <person name="Secka A."/>
            <person name="Antonio M."/>
            <person name="Oren A."/>
            <person name="Chaudhuri R.R."/>
            <person name="La Ragione R."/>
            <person name="Hildebrand F."/>
            <person name="Pallen M.J."/>
        </authorList>
    </citation>
    <scope>NUCLEOTIDE SEQUENCE</scope>
    <source>
        <strain evidence="2">ChiSjej2B20-13462</strain>
    </source>
</reference>
<dbReference type="PANTHER" id="PTHR21180">
    <property type="entry name" value="ENDONUCLEASE/EXONUCLEASE/PHOSPHATASE FAMILY DOMAIN-CONTAINING PROTEIN 1"/>
    <property type="match status" value="1"/>
</dbReference>
<dbReference type="Proteomes" id="UP000886874">
    <property type="component" value="Unassembled WGS sequence"/>
</dbReference>
<dbReference type="InterPro" id="IPR051675">
    <property type="entry name" value="Endo/Exo/Phosphatase_dom_1"/>
</dbReference>
<reference evidence="2" key="1">
    <citation type="submission" date="2020-10" db="EMBL/GenBank/DDBJ databases">
        <authorList>
            <person name="Gilroy R."/>
        </authorList>
    </citation>
    <scope>NUCLEOTIDE SEQUENCE</scope>
    <source>
        <strain evidence="2">ChiSjej2B20-13462</strain>
    </source>
</reference>
<sequence length="143" mass="15520">MKREGWRTVKESRVGLVLLVLLCLGCAFALGVVFGRGSGWEQVVLTSYLVEYRDPSSGEAESAAESDAPIWEPSETKPVNINTASQAQLEMLPGIGPALAEAILSYRTDFGPFVTTEQLMEVPGIGEKRYAAVEKLICVEETP</sequence>
<dbReference type="Pfam" id="PF12836">
    <property type="entry name" value="HHH_3"/>
    <property type="match status" value="1"/>
</dbReference>
<dbReference type="GO" id="GO:0015627">
    <property type="term" value="C:type II protein secretion system complex"/>
    <property type="evidence" value="ECO:0007669"/>
    <property type="project" value="TreeGrafter"/>
</dbReference>
<dbReference type="SMART" id="SM00278">
    <property type="entry name" value="HhH1"/>
    <property type="match status" value="2"/>
</dbReference>
<feature type="domain" description="Helix-hairpin-helix DNA-binding motif class 1" evidence="1">
    <location>
        <begin position="117"/>
        <end position="136"/>
    </location>
</feature>
<dbReference type="EMBL" id="DVFN01000081">
    <property type="protein sequence ID" value="HIQ69749.1"/>
    <property type="molecule type" value="Genomic_DNA"/>
</dbReference>
<dbReference type="InterPro" id="IPR003583">
    <property type="entry name" value="Hlx-hairpin-Hlx_DNA-bd_motif"/>
</dbReference>
<dbReference type="AlphaFoldDB" id="A0A9D0Z5X6"/>
<dbReference type="GO" id="GO:0006281">
    <property type="term" value="P:DNA repair"/>
    <property type="evidence" value="ECO:0007669"/>
    <property type="project" value="InterPro"/>
</dbReference>
<dbReference type="GO" id="GO:0003677">
    <property type="term" value="F:DNA binding"/>
    <property type="evidence" value="ECO:0007669"/>
    <property type="project" value="InterPro"/>
</dbReference>
<dbReference type="GO" id="GO:0015628">
    <property type="term" value="P:protein secretion by the type II secretion system"/>
    <property type="evidence" value="ECO:0007669"/>
    <property type="project" value="TreeGrafter"/>
</dbReference>
<dbReference type="InterPro" id="IPR010994">
    <property type="entry name" value="RuvA_2-like"/>
</dbReference>